<dbReference type="Pfam" id="PF02769">
    <property type="entry name" value="AIRS_C"/>
    <property type="match status" value="1"/>
</dbReference>
<keyword evidence="5 9" id="KW-0418">Kinase</keyword>
<proteinExistence type="inferred from homology"/>
<feature type="binding site" evidence="9">
    <location>
        <position position="55"/>
    </location>
    <ligand>
        <name>Mg(2+)</name>
        <dbReference type="ChEBI" id="CHEBI:18420"/>
    </ligand>
</feature>
<evidence type="ECO:0000256" key="1">
    <source>
        <dbReference type="ARBA" id="ARBA00008026"/>
    </source>
</evidence>
<evidence type="ECO:0000256" key="8">
    <source>
        <dbReference type="ARBA" id="ARBA00023266"/>
    </source>
</evidence>
<accession>A0A7W8HKM9</accession>
<dbReference type="AlphaFoldDB" id="A0A7W8HKM9"/>
<feature type="binding site" evidence="9">
    <location>
        <begin position="143"/>
        <end position="145"/>
    </location>
    <ligand>
        <name>ATP</name>
        <dbReference type="ChEBI" id="CHEBI:30616"/>
        <note>ligand shared between dimeric partners</note>
    </ligand>
</feature>
<evidence type="ECO:0000256" key="9">
    <source>
        <dbReference type="HAMAP-Rule" id="MF_00625"/>
    </source>
</evidence>
<keyword evidence="2 9" id="KW-0808">Transferase</keyword>
<reference evidence="12 13" key="1">
    <citation type="submission" date="2020-08" db="EMBL/GenBank/DDBJ databases">
        <title>Genomic Encyclopedia of Type Strains, Phase IV (KMG-IV): sequencing the most valuable type-strain genomes for metagenomic binning, comparative biology and taxonomic classification.</title>
        <authorList>
            <person name="Goeker M."/>
        </authorList>
    </citation>
    <scope>NUCLEOTIDE SEQUENCE [LARGE SCALE GENOMIC DNA]</scope>
    <source>
        <strain evidence="12 13">DSM 29781</strain>
    </source>
</reference>
<dbReference type="SUPFAM" id="SSF55326">
    <property type="entry name" value="PurM N-terminal domain-like"/>
    <property type="match status" value="1"/>
</dbReference>
<comment type="subunit">
    <text evidence="9">Homodimer.</text>
</comment>
<comment type="catalytic activity">
    <reaction evidence="9">
        <text>hydrogenselenide + ATP + H2O = selenophosphate + AMP + phosphate + 2 H(+)</text>
        <dbReference type="Rhea" id="RHEA:18737"/>
        <dbReference type="ChEBI" id="CHEBI:15377"/>
        <dbReference type="ChEBI" id="CHEBI:15378"/>
        <dbReference type="ChEBI" id="CHEBI:16144"/>
        <dbReference type="ChEBI" id="CHEBI:29317"/>
        <dbReference type="ChEBI" id="CHEBI:30616"/>
        <dbReference type="ChEBI" id="CHEBI:43474"/>
        <dbReference type="ChEBI" id="CHEBI:456215"/>
        <dbReference type="EC" id="2.7.9.3"/>
    </reaction>
</comment>
<name>A0A7W8HKM9_9BURK</name>
<evidence type="ECO:0000256" key="7">
    <source>
        <dbReference type="ARBA" id="ARBA00022842"/>
    </source>
</evidence>
<feature type="binding site" description="in other chain" evidence="9">
    <location>
        <position position="72"/>
    </location>
    <ligand>
        <name>ATP</name>
        <dbReference type="ChEBI" id="CHEBI:30616"/>
        <note>ligand shared between dimeric partners</note>
    </ligand>
</feature>
<evidence type="ECO:0000259" key="11">
    <source>
        <dbReference type="Pfam" id="PF02769"/>
    </source>
</evidence>
<feature type="active site" evidence="9">
    <location>
        <position position="21"/>
    </location>
</feature>
<evidence type="ECO:0000313" key="12">
    <source>
        <dbReference type="EMBL" id="MBB5273844.1"/>
    </source>
</evidence>
<dbReference type="GO" id="GO:0016260">
    <property type="term" value="P:selenocysteine biosynthetic process"/>
    <property type="evidence" value="ECO:0007669"/>
    <property type="project" value="InterPro"/>
</dbReference>
<dbReference type="InterPro" id="IPR023061">
    <property type="entry name" value="SelD_I"/>
</dbReference>
<comment type="caution">
    <text evidence="12">The sequence shown here is derived from an EMBL/GenBank/DDBJ whole genome shotgun (WGS) entry which is preliminary data.</text>
</comment>
<sequence>MNAPESPAPIRLTSFSHGGGCGCKIAPGVLAEILKSSSRFPVPPQLLVGIETADDAAVYQLNDEQAIVATTDFFMPIVDDPYDFGRIAATNAISDVYAMGGTPIMALALVAMPIDRLPVETIRAIIEGGESVCAAAGIPIAGGHTIDSVEPIYGLVVLGVVHPKNLKRNAGARAGDKLILGKPLGVGVLSAALKKEALSPEGYAAMIDNTTRLNVSGRSLSTLEGVHALTDVTGFGLLGHALEISRGSRLQMRISMQQVPLIDGVARLAADGFVTGASGRNWAGYGADVRLGSGIGAVEQALLTDPQTSGGLLVACDPASVDEVLEIFRRDGFAAAAVIGELEMGEPLVIVD</sequence>
<keyword evidence="3 9" id="KW-0479">Metal-binding</keyword>
<feature type="binding site" description="in other chain" evidence="9">
    <location>
        <position position="95"/>
    </location>
    <ligand>
        <name>ATP</name>
        <dbReference type="ChEBI" id="CHEBI:30616"/>
        <note>ligand shared between dimeric partners</note>
    </ligand>
</feature>
<dbReference type="InterPro" id="IPR036921">
    <property type="entry name" value="PurM-like_N_sf"/>
</dbReference>
<gene>
    <name evidence="9" type="primary">selD</name>
    <name evidence="12" type="ORF">HNQ70_003876</name>
</gene>
<dbReference type="RefSeq" id="WP_183970706.1">
    <property type="nucleotide sequence ID" value="NZ_BAABEW010000005.1"/>
</dbReference>
<dbReference type="EMBL" id="JACHGB010000009">
    <property type="protein sequence ID" value="MBB5273844.1"/>
    <property type="molecule type" value="Genomic_DNA"/>
</dbReference>
<dbReference type="GO" id="GO:0004756">
    <property type="term" value="F:selenide, water dikinase activity"/>
    <property type="evidence" value="ECO:0007669"/>
    <property type="project" value="UniProtKB-UniRule"/>
</dbReference>
<dbReference type="PIRSF" id="PIRSF036407">
    <property type="entry name" value="Selenphspht_syn"/>
    <property type="match status" value="1"/>
</dbReference>
<dbReference type="InterPro" id="IPR016188">
    <property type="entry name" value="PurM-like_N"/>
</dbReference>
<keyword evidence="4 9" id="KW-0547">Nucleotide-binding</keyword>
<dbReference type="InterPro" id="IPR010918">
    <property type="entry name" value="PurM-like_C_dom"/>
</dbReference>
<feature type="site" description="Important for catalytic activity" evidence="9">
    <location>
        <position position="24"/>
    </location>
</feature>
<organism evidence="12 13">
    <name type="scientific">Quisquiliibacterium transsilvanicum</name>
    <dbReference type="NCBI Taxonomy" id="1549638"/>
    <lineage>
        <taxon>Bacteria</taxon>
        <taxon>Pseudomonadati</taxon>
        <taxon>Pseudomonadota</taxon>
        <taxon>Betaproteobacteria</taxon>
        <taxon>Burkholderiales</taxon>
        <taxon>Burkholderiaceae</taxon>
        <taxon>Quisquiliibacterium</taxon>
    </lineage>
</organism>
<dbReference type="Gene3D" id="3.30.1330.10">
    <property type="entry name" value="PurM-like, N-terminal domain"/>
    <property type="match status" value="1"/>
</dbReference>
<dbReference type="GO" id="GO:0005737">
    <property type="term" value="C:cytoplasm"/>
    <property type="evidence" value="ECO:0007669"/>
    <property type="project" value="TreeGrafter"/>
</dbReference>
<comment type="function">
    <text evidence="9">Synthesizes selenophosphate from selenide and ATP.</text>
</comment>
<keyword evidence="7 9" id="KW-0460">Magnesium</keyword>
<protein>
    <recommendedName>
        <fullName evidence="9">Selenide, water dikinase</fullName>
        <ecNumber evidence="9">2.7.9.3</ecNumber>
    </recommendedName>
    <alternativeName>
        <fullName evidence="9">Selenium donor protein</fullName>
    </alternativeName>
    <alternativeName>
        <fullName evidence="9">Selenophosphate synthase</fullName>
    </alternativeName>
</protein>
<keyword evidence="8 9" id="KW-0711">Selenium</keyword>
<dbReference type="PANTHER" id="PTHR10256">
    <property type="entry name" value="SELENIDE, WATER DIKINASE"/>
    <property type="match status" value="1"/>
</dbReference>
<feature type="binding site" evidence="9">
    <location>
        <position position="231"/>
    </location>
    <ligand>
        <name>Mg(2+)</name>
        <dbReference type="ChEBI" id="CHEBI:18420"/>
    </ligand>
</feature>
<dbReference type="InterPro" id="IPR004536">
    <property type="entry name" value="SPS/SelD"/>
</dbReference>
<evidence type="ECO:0000256" key="3">
    <source>
        <dbReference type="ARBA" id="ARBA00022723"/>
    </source>
</evidence>
<dbReference type="HAMAP" id="MF_00625">
    <property type="entry name" value="SelD"/>
    <property type="match status" value="1"/>
</dbReference>
<dbReference type="GO" id="GO:0005524">
    <property type="term" value="F:ATP binding"/>
    <property type="evidence" value="ECO:0007669"/>
    <property type="project" value="UniProtKB-UniRule"/>
</dbReference>
<feature type="domain" description="PurM-like C-terminal" evidence="11">
    <location>
        <begin position="173"/>
        <end position="345"/>
    </location>
</feature>
<dbReference type="EC" id="2.7.9.3" evidence="9"/>
<evidence type="ECO:0000256" key="4">
    <source>
        <dbReference type="ARBA" id="ARBA00022741"/>
    </source>
</evidence>
<dbReference type="SUPFAM" id="SSF56042">
    <property type="entry name" value="PurM C-terminal domain-like"/>
    <property type="match status" value="1"/>
</dbReference>
<dbReference type="InterPro" id="IPR036676">
    <property type="entry name" value="PurM-like_C_sf"/>
</dbReference>
<feature type="binding site" evidence="9">
    <location>
        <position position="95"/>
    </location>
    <ligand>
        <name>Mg(2+)</name>
        <dbReference type="ChEBI" id="CHEBI:18420"/>
    </ligand>
</feature>
<feature type="binding site" description="in other chain" evidence="9">
    <location>
        <begin position="52"/>
        <end position="54"/>
    </location>
    <ligand>
        <name>ATP</name>
        <dbReference type="ChEBI" id="CHEBI:30616"/>
        <note>ligand shared between dimeric partners</note>
    </ligand>
</feature>
<keyword evidence="6 9" id="KW-0067">ATP-binding</keyword>
<evidence type="ECO:0000259" key="10">
    <source>
        <dbReference type="Pfam" id="PF00586"/>
    </source>
</evidence>
<dbReference type="NCBIfam" id="NF002098">
    <property type="entry name" value="PRK00943.1"/>
    <property type="match status" value="1"/>
</dbReference>
<comment type="cofactor">
    <cofactor evidence="9">
        <name>Mg(2+)</name>
        <dbReference type="ChEBI" id="CHEBI:18420"/>
    </cofactor>
    <text evidence="9">Binds 1 Mg(2+) ion per monomer.</text>
</comment>
<dbReference type="GO" id="GO:0000287">
    <property type="term" value="F:magnesium ion binding"/>
    <property type="evidence" value="ECO:0007669"/>
    <property type="project" value="UniProtKB-UniRule"/>
</dbReference>
<comment type="similarity">
    <text evidence="1 9">Belongs to the selenophosphate synthase 1 family. Class I subfamily.</text>
</comment>
<evidence type="ECO:0000256" key="6">
    <source>
        <dbReference type="ARBA" id="ARBA00022840"/>
    </source>
</evidence>
<feature type="domain" description="PurM-like N-terminal" evidence="10">
    <location>
        <begin position="54"/>
        <end position="161"/>
    </location>
</feature>
<evidence type="ECO:0000313" key="13">
    <source>
        <dbReference type="Proteomes" id="UP000532440"/>
    </source>
</evidence>
<dbReference type="CDD" id="cd02195">
    <property type="entry name" value="SelD"/>
    <property type="match status" value="1"/>
</dbReference>
<dbReference type="Gene3D" id="3.90.650.10">
    <property type="entry name" value="PurM-like C-terminal domain"/>
    <property type="match status" value="1"/>
</dbReference>
<dbReference type="Proteomes" id="UP000532440">
    <property type="component" value="Unassembled WGS sequence"/>
</dbReference>
<evidence type="ECO:0000256" key="2">
    <source>
        <dbReference type="ARBA" id="ARBA00022679"/>
    </source>
</evidence>
<feature type="binding site" description="in other chain" evidence="9">
    <location>
        <position position="24"/>
    </location>
    <ligand>
        <name>ATP</name>
        <dbReference type="ChEBI" id="CHEBI:30616"/>
        <note>ligand shared between dimeric partners</note>
    </ligand>
</feature>
<evidence type="ECO:0000256" key="5">
    <source>
        <dbReference type="ARBA" id="ARBA00022777"/>
    </source>
</evidence>
<keyword evidence="13" id="KW-1185">Reference proteome</keyword>
<dbReference type="NCBIfam" id="TIGR00476">
    <property type="entry name" value="selD"/>
    <property type="match status" value="1"/>
</dbReference>
<dbReference type="Pfam" id="PF00586">
    <property type="entry name" value="AIRS"/>
    <property type="match status" value="1"/>
</dbReference>
<dbReference type="FunFam" id="3.30.1330.10:FF:000003">
    <property type="entry name" value="Selenide, water dikinase"/>
    <property type="match status" value="1"/>
</dbReference>
<dbReference type="PANTHER" id="PTHR10256:SF0">
    <property type="entry name" value="INACTIVE SELENIDE, WATER DIKINASE-LIKE PROTEIN-RELATED"/>
    <property type="match status" value="1"/>
</dbReference>
<dbReference type="FunFam" id="3.90.650.10:FF:000004">
    <property type="entry name" value="Selenide, water dikinase"/>
    <property type="match status" value="1"/>
</dbReference>